<dbReference type="AlphaFoldDB" id="A0A5C7FIK1"/>
<feature type="transmembrane region" description="Helical" evidence="8">
    <location>
        <begin position="7"/>
        <end position="27"/>
    </location>
</feature>
<evidence type="ECO:0000256" key="7">
    <source>
        <dbReference type="ARBA" id="ARBA00023136"/>
    </source>
</evidence>
<evidence type="ECO:0000256" key="1">
    <source>
        <dbReference type="ARBA" id="ARBA00004651"/>
    </source>
</evidence>
<keyword evidence="5 8" id="KW-0812">Transmembrane</keyword>
<feature type="transmembrane region" description="Helical" evidence="8">
    <location>
        <begin position="289"/>
        <end position="307"/>
    </location>
</feature>
<dbReference type="EMBL" id="VOXD01000012">
    <property type="protein sequence ID" value="TXF89669.1"/>
    <property type="molecule type" value="Genomic_DNA"/>
</dbReference>
<dbReference type="InterPro" id="IPR038731">
    <property type="entry name" value="RgtA/B/C-like"/>
</dbReference>
<feature type="transmembrane region" description="Helical" evidence="8">
    <location>
        <begin position="105"/>
        <end position="125"/>
    </location>
</feature>
<evidence type="ECO:0000256" key="3">
    <source>
        <dbReference type="ARBA" id="ARBA00022676"/>
    </source>
</evidence>
<evidence type="ECO:0000313" key="10">
    <source>
        <dbReference type="EMBL" id="TXF89669.1"/>
    </source>
</evidence>
<comment type="caution">
    <text evidence="10">The sequence shown here is derived from an EMBL/GenBank/DDBJ whole genome shotgun (WGS) entry which is preliminary data.</text>
</comment>
<dbReference type="Proteomes" id="UP000321907">
    <property type="component" value="Unassembled WGS sequence"/>
</dbReference>
<keyword evidence="7 8" id="KW-0472">Membrane</keyword>
<keyword evidence="2" id="KW-1003">Cell membrane</keyword>
<dbReference type="OrthoDB" id="345761at2"/>
<evidence type="ECO:0000256" key="4">
    <source>
        <dbReference type="ARBA" id="ARBA00022679"/>
    </source>
</evidence>
<dbReference type="PANTHER" id="PTHR33908">
    <property type="entry name" value="MANNOSYLTRANSFERASE YKCB-RELATED"/>
    <property type="match status" value="1"/>
</dbReference>
<dbReference type="GO" id="GO:0009103">
    <property type="term" value="P:lipopolysaccharide biosynthetic process"/>
    <property type="evidence" value="ECO:0007669"/>
    <property type="project" value="UniProtKB-ARBA"/>
</dbReference>
<keyword evidence="6 8" id="KW-1133">Transmembrane helix</keyword>
<feature type="transmembrane region" description="Helical" evidence="8">
    <location>
        <begin position="259"/>
        <end position="277"/>
    </location>
</feature>
<dbReference type="GO" id="GO:0016763">
    <property type="term" value="F:pentosyltransferase activity"/>
    <property type="evidence" value="ECO:0007669"/>
    <property type="project" value="TreeGrafter"/>
</dbReference>
<dbReference type="GO" id="GO:0005886">
    <property type="term" value="C:plasma membrane"/>
    <property type="evidence" value="ECO:0007669"/>
    <property type="project" value="UniProtKB-SubCell"/>
</dbReference>
<organism evidence="10 11">
    <name type="scientific">Neolewinella aurantiaca</name>
    <dbReference type="NCBI Taxonomy" id="2602767"/>
    <lineage>
        <taxon>Bacteria</taxon>
        <taxon>Pseudomonadati</taxon>
        <taxon>Bacteroidota</taxon>
        <taxon>Saprospiria</taxon>
        <taxon>Saprospirales</taxon>
        <taxon>Lewinellaceae</taxon>
        <taxon>Neolewinella</taxon>
    </lineage>
</organism>
<evidence type="ECO:0000259" key="9">
    <source>
        <dbReference type="Pfam" id="PF13231"/>
    </source>
</evidence>
<evidence type="ECO:0000256" key="8">
    <source>
        <dbReference type="SAM" id="Phobius"/>
    </source>
</evidence>
<proteinExistence type="predicted"/>
<reference evidence="10 11" key="1">
    <citation type="submission" date="2019-08" db="EMBL/GenBank/DDBJ databases">
        <title>Lewinella sp. strain SSH13 Genome sequencing and assembly.</title>
        <authorList>
            <person name="Kim I."/>
        </authorList>
    </citation>
    <scope>NUCLEOTIDE SEQUENCE [LARGE SCALE GENOMIC DNA]</scope>
    <source>
        <strain evidence="10 11">SSH13</strain>
    </source>
</reference>
<dbReference type="InterPro" id="IPR050297">
    <property type="entry name" value="LipidA_mod_glycosyltrf_83"/>
</dbReference>
<evidence type="ECO:0000256" key="2">
    <source>
        <dbReference type="ARBA" id="ARBA00022475"/>
    </source>
</evidence>
<dbReference type="Pfam" id="PF13231">
    <property type="entry name" value="PMT_2"/>
    <property type="match status" value="1"/>
</dbReference>
<dbReference type="RefSeq" id="WP_147930499.1">
    <property type="nucleotide sequence ID" value="NZ_VOXD01000012.1"/>
</dbReference>
<evidence type="ECO:0000256" key="6">
    <source>
        <dbReference type="ARBA" id="ARBA00022989"/>
    </source>
</evidence>
<feature type="transmembrane region" description="Helical" evidence="8">
    <location>
        <begin position="205"/>
        <end position="224"/>
    </location>
</feature>
<name>A0A5C7FIK1_9BACT</name>
<feature type="domain" description="Glycosyltransferase RgtA/B/C/D-like" evidence="9">
    <location>
        <begin position="55"/>
        <end position="215"/>
    </location>
</feature>
<evidence type="ECO:0000313" key="11">
    <source>
        <dbReference type="Proteomes" id="UP000321907"/>
    </source>
</evidence>
<protein>
    <submittedName>
        <fullName evidence="10">Glycosyltransferase family 39 protein</fullName>
    </submittedName>
</protein>
<accession>A0A5C7FIK1</accession>
<keyword evidence="11" id="KW-1185">Reference proteome</keyword>
<dbReference type="PANTHER" id="PTHR33908:SF11">
    <property type="entry name" value="MEMBRANE PROTEIN"/>
    <property type="match status" value="1"/>
</dbReference>
<feature type="transmembrane region" description="Helical" evidence="8">
    <location>
        <begin position="60"/>
        <end position="93"/>
    </location>
</feature>
<gene>
    <name evidence="10" type="ORF">FUA23_09470</name>
</gene>
<feature type="transmembrane region" description="Helical" evidence="8">
    <location>
        <begin position="162"/>
        <end position="193"/>
    </location>
</feature>
<evidence type="ECO:0000256" key="5">
    <source>
        <dbReference type="ARBA" id="ARBA00022692"/>
    </source>
</evidence>
<sequence>MGKYKWLLILLILAVVARWGTFFISVINHDESTYIVIADEMLRGEIYLQDVVDTKPIGIFWIYAALIKLTGGSIIALRAAATAVVALGGWGLFLAGRRATGHEQVGAAAGVIYIFICSLFTYYGISPNTEIFFNLFTIAAVALAVAPRVNEGSADPVWHWPVAGFLLGLAVIIKPFAAAEALAVGLFMVWYYAQRQAFGRMLGSGTLLVAFFTLPLLYVYGYYYRLGLLDQLAFYTFEVSSAYPIELPWYLRLKYMGDYLLRFSPFVILGAGALVQWKKQKSRAGIRWWSYLLLQFLLVTVVVLLTGKRFGHYQIQLHPVLALLAACWWTPGFPSSLSIIKRWWARRKNNLSTNMAPSQTGTIFGGARAWWTVAVLALLLGGMHFSRYSKKDDYSKELATYLNANLGPEETFFLLNGHQITYHLTGRNVPTPYVHSSLLFLDHHVRAFQVDEIAEANRIIDDEQVTLLVGREDDEEIEGALGQRILTAFEPVDSIGGELVIYRRK</sequence>
<feature type="transmembrane region" description="Helical" evidence="8">
    <location>
        <begin position="319"/>
        <end position="340"/>
    </location>
</feature>
<keyword evidence="3" id="KW-0328">Glycosyltransferase</keyword>
<comment type="subcellular location">
    <subcellularLocation>
        <location evidence="1">Cell membrane</location>
        <topology evidence="1">Multi-pass membrane protein</topology>
    </subcellularLocation>
</comment>
<keyword evidence="4 10" id="KW-0808">Transferase</keyword>
<feature type="transmembrane region" description="Helical" evidence="8">
    <location>
        <begin position="360"/>
        <end position="381"/>
    </location>
</feature>